<feature type="chain" id="PRO_5037239503" description="MipA/OmpV family protein" evidence="1">
    <location>
        <begin position="20"/>
        <end position="228"/>
    </location>
</feature>
<evidence type="ECO:0000313" key="3">
    <source>
        <dbReference type="Proteomes" id="UP000663281"/>
    </source>
</evidence>
<proteinExistence type="predicted"/>
<keyword evidence="1" id="KW-0732">Signal</keyword>
<accession>A0A975AK55</accession>
<reference evidence="2 3" key="1">
    <citation type="submission" date="2021-03" db="EMBL/GenBank/DDBJ databases">
        <title>Novel species identification of genus Shewanella.</title>
        <authorList>
            <person name="Liu G."/>
            <person name="Zhang Q."/>
        </authorList>
    </citation>
    <scope>NUCLEOTIDE SEQUENCE [LARGE SCALE GENOMIC DNA]</scope>
    <source>
        <strain evidence="2 3">FJAT-53726</strain>
    </source>
</reference>
<protein>
    <recommendedName>
        <fullName evidence="4">MipA/OmpV family protein</fullName>
    </recommendedName>
</protein>
<gene>
    <name evidence="2" type="ORF">JYB88_17925</name>
</gene>
<evidence type="ECO:0000313" key="2">
    <source>
        <dbReference type="EMBL" id="QSX30027.1"/>
    </source>
</evidence>
<dbReference type="KEGG" id="scyp:JYB88_17925"/>
<dbReference type="SUPFAM" id="SSF56935">
    <property type="entry name" value="Porins"/>
    <property type="match status" value="1"/>
</dbReference>
<dbReference type="AlphaFoldDB" id="A0A975AK55"/>
<dbReference type="Proteomes" id="UP000663281">
    <property type="component" value="Chromosome"/>
</dbReference>
<evidence type="ECO:0000256" key="1">
    <source>
        <dbReference type="SAM" id="SignalP"/>
    </source>
</evidence>
<dbReference type="RefSeq" id="WP_207325012.1">
    <property type="nucleotide sequence ID" value="NZ_CP071504.1"/>
</dbReference>
<sequence length="228" mass="25786">MKSSLSLLPLILFTCASQADTGYWLDLGWDSQYVSEGRDNIGRGGVWWGGAAVSVDSLTAYATLARGDSEFFSEWNIGLEYELPLGNDWRGSLGYQRVEIVADEPFSDNEWFASLAWWLEPRLVPVVAYTYSSDSAGYFVELSLYSHWQLTESLELTPFVTQGLDYQYMTELHSGRNHLQWGVKAIWTLDDGWSTTLQLAHSEAQGDVILDDEEGDLNFISLHLSREF</sequence>
<evidence type="ECO:0008006" key="4">
    <source>
        <dbReference type="Google" id="ProtNLM"/>
    </source>
</evidence>
<organism evidence="2 3">
    <name type="scientific">Shewanella cyperi</name>
    <dbReference type="NCBI Taxonomy" id="2814292"/>
    <lineage>
        <taxon>Bacteria</taxon>
        <taxon>Pseudomonadati</taxon>
        <taxon>Pseudomonadota</taxon>
        <taxon>Gammaproteobacteria</taxon>
        <taxon>Alteromonadales</taxon>
        <taxon>Shewanellaceae</taxon>
        <taxon>Shewanella</taxon>
    </lineage>
</organism>
<name>A0A975AK55_9GAMM</name>
<feature type="signal peptide" evidence="1">
    <location>
        <begin position="1"/>
        <end position="19"/>
    </location>
</feature>
<keyword evidence="3" id="KW-1185">Reference proteome</keyword>
<dbReference type="EMBL" id="CP071504">
    <property type="protein sequence ID" value="QSX30027.1"/>
    <property type="molecule type" value="Genomic_DNA"/>
</dbReference>